<protein>
    <submittedName>
        <fullName evidence="2">Uncharacterized protein</fullName>
    </submittedName>
</protein>
<name>A0A2T7PXG9_POMCA</name>
<dbReference type="EMBL" id="PZQS01000001">
    <property type="protein sequence ID" value="PVD38114.1"/>
    <property type="molecule type" value="Genomic_DNA"/>
</dbReference>
<sequence>MDYTRRYSSGCEVTSEIRTTERSTLENGGRESSRASGPKTCDSYREHARIHGRVLSKGAAYLSVAQLNNYWVVGPCPDDEVKRGCPLSPNAKCSKFVKFIETKVAVLLVLCAMYGGEVV</sequence>
<proteinExistence type="predicted"/>
<keyword evidence="3" id="KW-1185">Reference proteome</keyword>
<feature type="region of interest" description="Disordered" evidence="1">
    <location>
        <begin position="18"/>
        <end position="41"/>
    </location>
</feature>
<evidence type="ECO:0000313" key="3">
    <source>
        <dbReference type="Proteomes" id="UP000245119"/>
    </source>
</evidence>
<reference evidence="2 3" key="1">
    <citation type="submission" date="2018-04" db="EMBL/GenBank/DDBJ databases">
        <title>The genome of golden apple snail Pomacea canaliculata provides insight into stress tolerance and invasive adaptation.</title>
        <authorList>
            <person name="Liu C."/>
            <person name="Liu B."/>
            <person name="Ren Y."/>
            <person name="Zhang Y."/>
            <person name="Wang H."/>
            <person name="Li S."/>
            <person name="Jiang F."/>
            <person name="Yin L."/>
            <person name="Zhang G."/>
            <person name="Qian W."/>
            <person name="Fan W."/>
        </authorList>
    </citation>
    <scope>NUCLEOTIDE SEQUENCE [LARGE SCALE GENOMIC DNA]</scope>
    <source>
        <strain evidence="2">SZHN2017</strain>
        <tissue evidence="2">Muscle</tissue>
    </source>
</reference>
<gene>
    <name evidence="2" type="ORF">C0Q70_00725</name>
</gene>
<dbReference type="AlphaFoldDB" id="A0A2T7PXG9"/>
<comment type="caution">
    <text evidence="2">The sequence shown here is derived from an EMBL/GenBank/DDBJ whole genome shotgun (WGS) entry which is preliminary data.</text>
</comment>
<feature type="compositionally biased region" description="Basic and acidic residues" evidence="1">
    <location>
        <begin position="18"/>
        <end position="33"/>
    </location>
</feature>
<evidence type="ECO:0000256" key="1">
    <source>
        <dbReference type="SAM" id="MobiDB-lite"/>
    </source>
</evidence>
<evidence type="ECO:0000313" key="2">
    <source>
        <dbReference type="EMBL" id="PVD38114.1"/>
    </source>
</evidence>
<dbReference type="Proteomes" id="UP000245119">
    <property type="component" value="Linkage Group LG1"/>
</dbReference>
<organism evidence="2 3">
    <name type="scientific">Pomacea canaliculata</name>
    <name type="common">Golden apple snail</name>
    <dbReference type="NCBI Taxonomy" id="400727"/>
    <lineage>
        <taxon>Eukaryota</taxon>
        <taxon>Metazoa</taxon>
        <taxon>Spiralia</taxon>
        <taxon>Lophotrochozoa</taxon>
        <taxon>Mollusca</taxon>
        <taxon>Gastropoda</taxon>
        <taxon>Caenogastropoda</taxon>
        <taxon>Architaenioglossa</taxon>
        <taxon>Ampullarioidea</taxon>
        <taxon>Ampullariidae</taxon>
        <taxon>Pomacea</taxon>
    </lineage>
</organism>
<accession>A0A2T7PXG9</accession>